<evidence type="ECO:0000313" key="2">
    <source>
        <dbReference type="Proteomes" id="UP001234297"/>
    </source>
</evidence>
<sequence>MSRENGQRLLGHHQMNIPSNIISLLKLSINTPKQLAQIFAKTITLGLTHTTLTWNCIIRAYAKSPTPIQAILIYNHFMQSSSLPPPDHHTYPALFKACGRMLSLPKGKEIHAHVTKTGFSSDIYVQNSLIHMYGVTTQMEDSRRLFDQMPQRDLATWNSILSAYTAKPSLQHEALGLFNAMAFEGVGADSITLVILLSVCTQWGMLDCGRMVHAYALKSGHMDNSLLNLGNALLGFYAKGSHMDSAFQCFSEMGFTDIVSCTILINGYVESGSVDVARKIFDGIVAKDIVLWNSMIHGYVKAKRWNEALELFNKMEMEKVTADEKTVVSVLSACASLSNLQSGRLVHQFILRMNIKIDDFVGTALVDMYAKCGSLEVAVSTFHKLKCRDVFTWTAVITGLANHGHGKDALCLFSQMQKEGIEPNEATFVAILTACRHSGLVNEGRHCFDQMVRVYKIHPKAEHFGCMIDLLSRAGLLCEGGELITSTGAEDRIIACKTLLSACISHAEFGLGRKVAKELLKLDSQSHGVYVLLSNFYALAGCWDDVLEMRRIMKKLNLRKELGVSFVEVKT</sequence>
<keyword evidence="2" id="KW-1185">Reference proteome</keyword>
<dbReference type="EMBL" id="CM056813">
    <property type="protein sequence ID" value="KAJ8642072.1"/>
    <property type="molecule type" value="Genomic_DNA"/>
</dbReference>
<accession>A0ACC2M8E0</accession>
<reference evidence="1 2" key="1">
    <citation type="journal article" date="2022" name="Hortic Res">
        <title>A haplotype resolved chromosomal level avocado genome allows analysis of novel avocado genes.</title>
        <authorList>
            <person name="Nath O."/>
            <person name="Fletcher S.J."/>
            <person name="Hayward A."/>
            <person name="Shaw L.M."/>
            <person name="Masouleh A.K."/>
            <person name="Furtado A."/>
            <person name="Henry R.J."/>
            <person name="Mitter N."/>
        </authorList>
    </citation>
    <scope>NUCLEOTIDE SEQUENCE [LARGE SCALE GENOMIC DNA]</scope>
    <source>
        <strain evidence="2">cv. Hass</strain>
    </source>
</reference>
<gene>
    <name evidence="1" type="ORF">MRB53_018766</name>
</gene>
<evidence type="ECO:0000313" key="1">
    <source>
        <dbReference type="EMBL" id="KAJ8642072.1"/>
    </source>
</evidence>
<organism evidence="1 2">
    <name type="scientific">Persea americana</name>
    <name type="common">Avocado</name>
    <dbReference type="NCBI Taxonomy" id="3435"/>
    <lineage>
        <taxon>Eukaryota</taxon>
        <taxon>Viridiplantae</taxon>
        <taxon>Streptophyta</taxon>
        <taxon>Embryophyta</taxon>
        <taxon>Tracheophyta</taxon>
        <taxon>Spermatophyta</taxon>
        <taxon>Magnoliopsida</taxon>
        <taxon>Magnoliidae</taxon>
        <taxon>Laurales</taxon>
        <taxon>Lauraceae</taxon>
        <taxon>Persea</taxon>
    </lineage>
</organism>
<proteinExistence type="predicted"/>
<protein>
    <submittedName>
        <fullName evidence="1">Uncharacterized protein</fullName>
    </submittedName>
</protein>
<name>A0ACC2M8E0_PERAE</name>
<dbReference type="Proteomes" id="UP001234297">
    <property type="component" value="Chromosome 5"/>
</dbReference>
<comment type="caution">
    <text evidence="1">The sequence shown here is derived from an EMBL/GenBank/DDBJ whole genome shotgun (WGS) entry which is preliminary data.</text>
</comment>